<protein>
    <submittedName>
        <fullName evidence="1">NudC domain-containing protein 2</fullName>
    </submittedName>
</protein>
<reference evidence="1" key="1">
    <citation type="submission" date="2021-08" db="EMBL/GenBank/DDBJ databases">
        <title>The first chromosome-level gecko genome reveals the dynamic sex chromosomes of Neotropical dwarf geckos (Sphaerodactylidae: Sphaerodactylus).</title>
        <authorList>
            <person name="Pinto B.J."/>
            <person name="Keating S.E."/>
            <person name="Gamble T."/>
        </authorList>
    </citation>
    <scope>NUCLEOTIDE SEQUENCE</scope>
    <source>
        <strain evidence="1">TG3544</strain>
    </source>
</reference>
<organism evidence="1 2">
    <name type="scientific">Sphaerodactylus townsendi</name>
    <dbReference type="NCBI Taxonomy" id="933632"/>
    <lineage>
        <taxon>Eukaryota</taxon>
        <taxon>Metazoa</taxon>
        <taxon>Chordata</taxon>
        <taxon>Craniata</taxon>
        <taxon>Vertebrata</taxon>
        <taxon>Euteleostomi</taxon>
        <taxon>Lepidosauria</taxon>
        <taxon>Squamata</taxon>
        <taxon>Bifurcata</taxon>
        <taxon>Gekkota</taxon>
        <taxon>Sphaerodactylidae</taxon>
        <taxon>Sphaerodactylus</taxon>
    </lineage>
</organism>
<comment type="caution">
    <text evidence="1">The sequence shown here is derived from an EMBL/GenBank/DDBJ whole genome shotgun (WGS) entry which is preliminary data.</text>
</comment>
<proteinExistence type="predicted"/>
<evidence type="ECO:0000313" key="1">
    <source>
        <dbReference type="EMBL" id="KAH7992702.1"/>
    </source>
</evidence>
<evidence type="ECO:0000313" key="2">
    <source>
        <dbReference type="Proteomes" id="UP000827872"/>
    </source>
</evidence>
<accession>A0ACB8EK50</accession>
<name>A0ACB8EK50_9SAUR</name>
<keyword evidence="2" id="KW-1185">Reference proteome</keyword>
<dbReference type="EMBL" id="CM037616">
    <property type="protein sequence ID" value="KAH7992702.1"/>
    <property type="molecule type" value="Genomic_DNA"/>
</dbReference>
<sequence length="100" mass="11210">MSVHFEERSGLVPCATPWGRWYQTMEEIFIEVNVPEGTRGRDVECSLQSRHLALAVVGKDVLKGKLFDSTIADEATWTLGQENRTLTQTSAPVLSNHMSF</sequence>
<gene>
    <name evidence="1" type="primary">NUDCD2</name>
    <name evidence="1" type="ORF">K3G42_026607</name>
</gene>
<dbReference type="Proteomes" id="UP000827872">
    <property type="component" value="Linkage Group LG03"/>
</dbReference>